<proteinExistence type="predicted"/>
<protein>
    <submittedName>
        <fullName evidence="1">Uncharacterized protein</fullName>
    </submittedName>
</protein>
<evidence type="ECO:0000313" key="2">
    <source>
        <dbReference type="Proteomes" id="UP000029567"/>
    </source>
</evidence>
<name>A0A0E3B8N4_9BURK</name>
<accession>A0A0E3B8N4</accession>
<comment type="caution">
    <text evidence="1">The sequence shown here is derived from an EMBL/GenBank/DDBJ whole genome shotgun (WGS) entry which is preliminary data.</text>
</comment>
<gene>
    <name evidence="1" type="ORF">P245_26795</name>
</gene>
<dbReference type="AlphaFoldDB" id="A0A0E3B8N4"/>
<evidence type="ECO:0000313" key="1">
    <source>
        <dbReference type="EMBL" id="KGG82366.1"/>
    </source>
</evidence>
<sequence>MIKNSDFLCKKLMDRKKMISGMSLFFAACVIQPIQQKSEAAIIGLPDLSSCKSFEADTSNRWLEFRFWPKPGLATVEYSTAKPTFGAVP</sequence>
<dbReference type="PROSITE" id="PS51257">
    <property type="entry name" value="PROKAR_LIPOPROTEIN"/>
    <property type="match status" value="1"/>
</dbReference>
<organism evidence="1 2">
    <name type="scientific">Comamonas thiooxydans</name>
    <dbReference type="NCBI Taxonomy" id="363952"/>
    <lineage>
        <taxon>Bacteria</taxon>
        <taxon>Pseudomonadati</taxon>
        <taxon>Pseudomonadota</taxon>
        <taxon>Betaproteobacteria</taxon>
        <taxon>Burkholderiales</taxon>
        <taxon>Comamonadaceae</taxon>
        <taxon>Comamonas</taxon>
    </lineage>
</organism>
<dbReference type="Proteomes" id="UP000029567">
    <property type="component" value="Unassembled WGS sequence"/>
</dbReference>
<reference evidence="1 2" key="1">
    <citation type="submission" date="2013-09" db="EMBL/GenBank/DDBJ databases">
        <title>High correlation between genotypes and phenotypes of environmental bacteria Comamonas testosteroni strains.</title>
        <authorList>
            <person name="Liu L."/>
            <person name="Zhu W."/>
            <person name="Xia X."/>
            <person name="Xu B."/>
            <person name="Luo M."/>
            <person name="Wang G."/>
        </authorList>
    </citation>
    <scope>NUCLEOTIDE SEQUENCE [LARGE SCALE GENOMIC DNA]</scope>
    <source>
        <strain evidence="1 2">JL14</strain>
    </source>
</reference>
<dbReference type="EMBL" id="AWTN01000155">
    <property type="protein sequence ID" value="KGG82366.1"/>
    <property type="molecule type" value="Genomic_DNA"/>
</dbReference>